<proteinExistence type="predicted"/>
<comment type="caution">
    <text evidence="3">The sequence shown here is derived from an EMBL/GenBank/DDBJ whole genome shotgun (WGS) entry which is preliminary data.</text>
</comment>
<reference evidence="3" key="3">
    <citation type="submission" date="2023-05" db="EMBL/GenBank/DDBJ databases">
        <authorList>
            <person name="Smith C.H."/>
        </authorList>
    </citation>
    <scope>NUCLEOTIDE SEQUENCE</scope>
    <source>
        <strain evidence="3">CHS0354</strain>
        <tissue evidence="3">Mantle</tissue>
    </source>
</reference>
<evidence type="ECO:0000256" key="2">
    <source>
        <dbReference type="SAM" id="SignalP"/>
    </source>
</evidence>
<dbReference type="SUPFAM" id="SSF57535">
    <property type="entry name" value="Complement control module/SCR domain"/>
    <property type="match status" value="1"/>
</dbReference>
<keyword evidence="2" id="KW-0732">Signal</keyword>
<evidence type="ECO:0000313" key="3">
    <source>
        <dbReference type="EMBL" id="KAK3596981.1"/>
    </source>
</evidence>
<reference evidence="3" key="2">
    <citation type="journal article" date="2021" name="Genome Biol. Evol.">
        <title>Developing a high-quality reference genome for a parasitic bivalve with doubly uniparental inheritance (Bivalvia: Unionida).</title>
        <authorList>
            <person name="Smith C.H."/>
        </authorList>
    </citation>
    <scope>NUCLEOTIDE SEQUENCE</scope>
    <source>
        <strain evidence="3">CHS0354</strain>
        <tissue evidence="3">Mantle</tissue>
    </source>
</reference>
<sequence>MIWLLDIIAMSVIASADNQLHNDTCASIKINNISVNTAEIVCDKDSKIFDPTLQNGVFLFDRSIDSWNKSEIFSCQCKCHLPKIPENGLILPESIQHGATFNYKCKEGFSQTINRSVTCYDGVLMLIPNYLADYNITNAFRQKSLDRLLTDDIQQEIFILSVNKTSNWTIPETEVRSNQKYIQRLSQNETVLVFYLFNGQGYKHGIVDLKTGLKPKCVKNVIRSSGTIDGISNWYLFSSICIYLLF</sequence>
<dbReference type="CDD" id="cd00033">
    <property type="entry name" value="CCP"/>
    <property type="match status" value="1"/>
</dbReference>
<dbReference type="AlphaFoldDB" id="A0AAE0SSC6"/>
<protein>
    <submittedName>
        <fullName evidence="3">Uncharacterized protein</fullName>
    </submittedName>
</protein>
<name>A0AAE0SSC6_9BIVA</name>
<keyword evidence="1" id="KW-1015">Disulfide bond</keyword>
<keyword evidence="4" id="KW-1185">Reference proteome</keyword>
<dbReference type="Proteomes" id="UP001195483">
    <property type="component" value="Unassembled WGS sequence"/>
</dbReference>
<organism evidence="3 4">
    <name type="scientific">Potamilus streckersoni</name>
    <dbReference type="NCBI Taxonomy" id="2493646"/>
    <lineage>
        <taxon>Eukaryota</taxon>
        <taxon>Metazoa</taxon>
        <taxon>Spiralia</taxon>
        <taxon>Lophotrochozoa</taxon>
        <taxon>Mollusca</taxon>
        <taxon>Bivalvia</taxon>
        <taxon>Autobranchia</taxon>
        <taxon>Heteroconchia</taxon>
        <taxon>Palaeoheterodonta</taxon>
        <taxon>Unionida</taxon>
        <taxon>Unionoidea</taxon>
        <taxon>Unionidae</taxon>
        <taxon>Ambleminae</taxon>
        <taxon>Lampsilini</taxon>
        <taxon>Potamilus</taxon>
    </lineage>
</organism>
<accession>A0AAE0SSC6</accession>
<evidence type="ECO:0000313" key="4">
    <source>
        <dbReference type="Proteomes" id="UP001195483"/>
    </source>
</evidence>
<dbReference type="InterPro" id="IPR000436">
    <property type="entry name" value="Sushi_SCR_CCP_dom"/>
</dbReference>
<evidence type="ECO:0000256" key="1">
    <source>
        <dbReference type="ARBA" id="ARBA00023157"/>
    </source>
</evidence>
<feature type="signal peptide" evidence="2">
    <location>
        <begin position="1"/>
        <end position="16"/>
    </location>
</feature>
<gene>
    <name evidence="3" type="ORF">CHS0354_009117</name>
</gene>
<dbReference type="InterPro" id="IPR035976">
    <property type="entry name" value="Sushi/SCR/CCP_sf"/>
</dbReference>
<reference evidence="3" key="1">
    <citation type="journal article" date="2021" name="Genome Biol. Evol.">
        <title>A High-Quality Reference Genome for a Parasitic Bivalve with Doubly Uniparental Inheritance (Bivalvia: Unionida).</title>
        <authorList>
            <person name="Smith C.H."/>
        </authorList>
    </citation>
    <scope>NUCLEOTIDE SEQUENCE</scope>
    <source>
        <strain evidence="3">CHS0354</strain>
    </source>
</reference>
<dbReference type="EMBL" id="JAEAOA010000592">
    <property type="protein sequence ID" value="KAK3596981.1"/>
    <property type="molecule type" value="Genomic_DNA"/>
</dbReference>
<feature type="chain" id="PRO_5041942719" evidence="2">
    <location>
        <begin position="17"/>
        <end position="246"/>
    </location>
</feature>
<dbReference type="Gene3D" id="2.10.70.10">
    <property type="entry name" value="Complement Module, domain 1"/>
    <property type="match status" value="1"/>
</dbReference>